<sequence length="38" mass="4378">DLDYVPLKGRNENLQYTLSNSFGFGGQNASILFKKWQK</sequence>
<gene>
    <name evidence="1" type="ORF">S03H2_37923</name>
</gene>
<dbReference type="GO" id="GO:0016746">
    <property type="term" value="F:acyltransferase activity"/>
    <property type="evidence" value="ECO:0007669"/>
    <property type="project" value="InterPro"/>
</dbReference>
<comment type="caution">
    <text evidence="1">The sequence shown here is derived from an EMBL/GenBank/DDBJ whole genome shotgun (WGS) entry which is preliminary data.</text>
</comment>
<evidence type="ECO:0008006" key="2">
    <source>
        <dbReference type="Google" id="ProtNLM"/>
    </source>
</evidence>
<feature type="non-terminal residue" evidence="1">
    <location>
        <position position="1"/>
    </location>
</feature>
<reference evidence="1" key="1">
    <citation type="journal article" date="2014" name="Front. Microbiol.">
        <title>High frequency of phylogenetically diverse reductive dehalogenase-homologous genes in deep subseafloor sedimentary metagenomes.</title>
        <authorList>
            <person name="Kawai M."/>
            <person name="Futagami T."/>
            <person name="Toyoda A."/>
            <person name="Takaki Y."/>
            <person name="Nishi S."/>
            <person name="Hori S."/>
            <person name="Arai W."/>
            <person name="Tsubouchi T."/>
            <person name="Morono Y."/>
            <person name="Uchiyama I."/>
            <person name="Ito T."/>
            <person name="Fujiyama A."/>
            <person name="Inagaki F."/>
            <person name="Takami H."/>
        </authorList>
    </citation>
    <scope>NUCLEOTIDE SEQUENCE</scope>
    <source>
        <strain evidence="1">Expedition CK06-06</strain>
    </source>
</reference>
<dbReference type="SUPFAM" id="SSF53901">
    <property type="entry name" value="Thiolase-like"/>
    <property type="match status" value="1"/>
</dbReference>
<dbReference type="Gene3D" id="3.40.47.10">
    <property type="match status" value="1"/>
</dbReference>
<dbReference type="InterPro" id="IPR016039">
    <property type="entry name" value="Thiolase-like"/>
</dbReference>
<organism evidence="1">
    <name type="scientific">marine sediment metagenome</name>
    <dbReference type="NCBI Taxonomy" id="412755"/>
    <lineage>
        <taxon>unclassified sequences</taxon>
        <taxon>metagenomes</taxon>
        <taxon>ecological metagenomes</taxon>
    </lineage>
</organism>
<name>X1HEF2_9ZZZZ</name>
<accession>X1HEF2</accession>
<protein>
    <recommendedName>
        <fullName evidence="2">Beta-ketoacyl synthase C-terminal domain-containing protein</fullName>
    </recommendedName>
</protein>
<dbReference type="AlphaFoldDB" id="X1HEF2"/>
<proteinExistence type="predicted"/>
<dbReference type="EMBL" id="BARU01023360">
    <property type="protein sequence ID" value="GAH52214.1"/>
    <property type="molecule type" value="Genomic_DNA"/>
</dbReference>
<evidence type="ECO:0000313" key="1">
    <source>
        <dbReference type="EMBL" id="GAH52214.1"/>
    </source>
</evidence>